<accession>A0AA35YNV2</accession>
<feature type="domain" description="Peptidase A1" evidence="3">
    <location>
        <begin position="58"/>
        <end position="426"/>
    </location>
</feature>
<organism evidence="4 5">
    <name type="scientific">Lactuca saligna</name>
    <name type="common">Willowleaf lettuce</name>
    <dbReference type="NCBI Taxonomy" id="75948"/>
    <lineage>
        <taxon>Eukaryota</taxon>
        <taxon>Viridiplantae</taxon>
        <taxon>Streptophyta</taxon>
        <taxon>Embryophyta</taxon>
        <taxon>Tracheophyta</taxon>
        <taxon>Spermatophyta</taxon>
        <taxon>Magnoliopsida</taxon>
        <taxon>eudicotyledons</taxon>
        <taxon>Gunneridae</taxon>
        <taxon>Pentapetalae</taxon>
        <taxon>asterids</taxon>
        <taxon>campanulids</taxon>
        <taxon>Asterales</taxon>
        <taxon>Asteraceae</taxon>
        <taxon>Cichorioideae</taxon>
        <taxon>Cichorieae</taxon>
        <taxon>Lactucinae</taxon>
        <taxon>Lactuca</taxon>
    </lineage>
</organism>
<dbReference type="InterPro" id="IPR021109">
    <property type="entry name" value="Peptidase_aspartic_dom_sf"/>
</dbReference>
<dbReference type="AlphaFoldDB" id="A0AA35YNV2"/>
<dbReference type="EMBL" id="OX465079">
    <property type="protein sequence ID" value="CAI9277508.1"/>
    <property type="molecule type" value="Genomic_DNA"/>
</dbReference>
<dbReference type="Pfam" id="PF14541">
    <property type="entry name" value="TAXi_C"/>
    <property type="match status" value="1"/>
</dbReference>
<dbReference type="Proteomes" id="UP001177003">
    <property type="component" value="Chromosome 3"/>
</dbReference>
<evidence type="ECO:0000259" key="3">
    <source>
        <dbReference type="PROSITE" id="PS51767"/>
    </source>
</evidence>
<dbReference type="Gene3D" id="2.40.70.10">
    <property type="entry name" value="Acid Proteases"/>
    <property type="match status" value="2"/>
</dbReference>
<evidence type="ECO:0000256" key="1">
    <source>
        <dbReference type="ARBA" id="ARBA00007447"/>
    </source>
</evidence>
<evidence type="ECO:0000313" key="4">
    <source>
        <dbReference type="EMBL" id="CAI9277508.1"/>
    </source>
</evidence>
<dbReference type="PANTHER" id="PTHR47965:SF63">
    <property type="entry name" value="OS01G0937200 PROTEIN"/>
    <property type="match status" value="1"/>
</dbReference>
<dbReference type="InterPro" id="IPR033121">
    <property type="entry name" value="PEPTIDASE_A1"/>
</dbReference>
<dbReference type="GO" id="GO:0006508">
    <property type="term" value="P:proteolysis"/>
    <property type="evidence" value="ECO:0007669"/>
    <property type="project" value="InterPro"/>
</dbReference>
<protein>
    <recommendedName>
        <fullName evidence="3">Peptidase A1 domain-containing protein</fullName>
    </recommendedName>
</protein>
<dbReference type="InterPro" id="IPR032799">
    <property type="entry name" value="TAXi_C"/>
</dbReference>
<dbReference type="PROSITE" id="PS51767">
    <property type="entry name" value="PEPTIDASE_A1"/>
    <property type="match status" value="1"/>
</dbReference>
<dbReference type="Pfam" id="PF14543">
    <property type="entry name" value="TAXi_N"/>
    <property type="match status" value="1"/>
</dbReference>
<dbReference type="InterPro" id="IPR001461">
    <property type="entry name" value="Aspartic_peptidase_A1"/>
</dbReference>
<evidence type="ECO:0000313" key="5">
    <source>
        <dbReference type="Proteomes" id="UP001177003"/>
    </source>
</evidence>
<name>A0AA35YNV2_LACSI</name>
<dbReference type="InterPro" id="IPR032861">
    <property type="entry name" value="TAXi_N"/>
</dbReference>
<keyword evidence="5" id="KW-1185">Reference proteome</keyword>
<dbReference type="PANTHER" id="PTHR47965">
    <property type="entry name" value="ASPARTYL PROTEASE-RELATED"/>
    <property type="match status" value="1"/>
</dbReference>
<comment type="similarity">
    <text evidence="1">Belongs to the peptidase A1 family.</text>
</comment>
<dbReference type="GO" id="GO:0004190">
    <property type="term" value="F:aspartic-type endopeptidase activity"/>
    <property type="evidence" value="ECO:0007669"/>
    <property type="project" value="InterPro"/>
</dbReference>
<keyword evidence="2" id="KW-0732">Signal</keyword>
<proteinExistence type="inferred from homology"/>
<feature type="chain" id="PRO_5041220458" description="Peptidase A1 domain-containing protein" evidence="2">
    <location>
        <begin position="33"/>
        <end position="446"/>
    </location>
</feature>
<reference evidence="4" key="1">
    <citation type="submission" date="2023-04" db="EMBL/GenBank/DDBJ databases">
        <authorList>
            <person name="Vijverberg K."/>
            <person name="Xiong W."/>
            <person name="Schranz E."/>
        </authorList>
    </citation>
    <scope>NUCLEOTIDE SEQUENCE</scope>
</reference>
<evidence type="ECO:0000256" key="2">
    <source>
        <dbReference type="SAM" id="SignalP"/>
    </source>
</evidence>
<sequence length="446" mass="49252">MVLLIKHPNMVPHLLIIVLLLAFISHEPKAIAQFLEPYPYTSQVAPLRKHADAATPLYTIQMEIAIWVYIPAVYKNFIIDIDAPFTWHDCTLDWNSWIYESSNCFGCTHPISCEDYACTDVRTSYSYESPSCLPVTNTSTLPGSGDCICPVNVVNPVNKTCGQTLLNYDTFTFRASDGKNPFLDSYASNGNAACAPSSMFESFPANVSGVMAFSSSRKALPALLFQPFNNTFALCLPSSLSARGVMFFGSGPYYLLPKSDVDLKSLLSYTPLLKNTNSFGYFIGVKSITVKGRSIDVSKSTTKLSTIDSYTILRADIYKQVVRMFSVATLGILRARPVAPFAFCLKNRIGHSLSNLKMPDIVLKLRGGKKWRISSSNSLQQVRKDVACLAFVNGGATSEYGIVIGTFQMENNFLLFDLENSTFGFSSSLLSHKTSCSNFNFTTLNH</sequence>
<dbReference type="SUPFAM" id="SSF50630">
    <property type="entry name" value="Acid proteases"/>
    <property type="match status" value="1"/>
</dbReference>
<gene>
    <name evidence="4" type="ORF">LSALG_LOCUS17431</name>
</gene>
<feature type="signal peptide" evidence="2">
    <location>
        <begin position="1"/>
        <end position="32"/>
    </location>
</feature>